<organism evidence="2 3">
    <name type="scientific">Didymella rabiei</name>
    <name type="common">Chickpea ascochyta blight fungus</name>
    <name type="synonym">Mycosphaerella rabiei</name>
    <dbReference type="NCBI Taxonomy" id="5454"/>
    <lineage>
        <taxon>Eukaryota</taxon>
        <taxon>Fungi</taxon>
        <taxon>Dikarya</taxon>
        <taxon>Ascomycota</taxon>
        <taxon>Pezizomycotina</taxon>
        <taxon>Dothideomycetes</taxon>
        <taxon>Pleosporomycetidae</taxon>
        <taxon>Pleosporales</taxon>
        <taxon>Pleosporineae</taxon>
        <taxon>Didymellaceae</taxon>
        <taxon>Ascochyta</taxon>
    </lineage>
</organism>
<dbReference type="PROSITE" id="PS50865">
    <property type="entry name" value="ZF_MYND_2"/>
    <property type="match status" value="1"/>
</dbReference>
<dbReference type="AlphaFoldDB" id="A0A163ARX9"/>
<proteinExistence type="predicted"/>
<feature type="compositionally biased region" description="Basic and acidic residues" evidence="1">
    <location>
        <begin position="1"/>
        <end position="13"/>
    </location>
</feature>
<protein>
    <submittedName>
        <fullName evidence="2">Uncharacterized protein</fullName>
    </submittedName>
</protein>
<dbReference type="OrthoDB" id="5952526at2759"/>
<feature type="region of interest" description="Disordered" evidence="1">
    <location>
        <begin position="1"/>
        <end position="54"/>
    </location>
</feature>
<reference evidence="2 3" key="1">
    <citation type="journal article" date="2016" name="Sci. Rep.">
        <title>Draft genome sequencing and secretome analysis of fungal phytopathogen Ascochyta rabiei provides insight into the necrotrophic effector repertoire.</title>
        <authorList>
            <person name="Verma S."/>
            <person name="Gazara R.K."/>
            <person name="Nizam S."/>
            <person name="Parween S."/>
            <person name="Chattopadhyay D."/>
            <person name="Verma P.K."/>
        </authorList>
    </citation>
    <scope>NUCLEOTIDE SEQUENCE [LARGE SCALE GENOMIC DNA]</scope>
    <source>
        <strain evidence="2 3">ArDII</strain>
    </source>
</reference>
<comment type="caution">
    <text evidence="2">The sequence shown here is derived from an EMBL/GenBank/DDBJ whole genome shotgun (WGS) entry which is preliminary data.</text>
</comment>
<evidence type="ECO:0000313" key="3">
    <source>
        <dbReference type="Proteomes" id="UP000076837"/>
    </source>
</evidence>
<dbReference type="Gene3D" id="6.10.140.2220">
    <property type="match status" value="1"/>
</dbReference>
<keyword evidence="3" id="KW-1185">Reference proteome</keyword>
<accession>A0A163ARX9</accession>
<dbReference type="Proteomes" id="UP000076837">
    <property type="component" value="Unassembled WGS sequence"/>
</dbReference>
<evidence type="ECO:0000256" key="1">
    <source>
        <dbReference type="SAM" id="MobiDB-lite"/>
    </source>
</evidence>
<name>A0A163ARX9_DIDRA</name>
<dbReference type="Pfam" id="PF01753">
    <property type="entry name" value="zf-MYND"/>
    <property type="match status" value="1"/>
</dbReference>
<gene>
    <name evidence="2" type="ORF">ST47_g7505</name>
</gene>
<dbReference type="InterPro" id="IPR002893">
    <property type="entry name" value="Znf_MYND"/>
</dbReference>
<feature type="compositionally biased region" description="Acidic residues" evidence="1">
    <location>
        <begin position="14"/>
        <end position="26"/>
    </location>
</feature>
<dbReference type="SUPFAM" id="SSF144232">
    <property type="entry name" value="HIT/MYND zinc finger-like"/>
    <property type="match status" value="1"/>
</dbReference>
<evidence type="ECO:0000313" key="2">
    <source>
        <dbReference type="EMBL" id="KZM21349.1"/>
    </source>
</evidence>
<dbReference type="EMBL" id="JYNV01000247">
    <property type="protein sequence ID" value="KZM21349.1"/>
    <property type="molecule type" value="Genomic_DNA"/>
</dbReference>
<sequence>MEEVVDRLGRVQAEDVEQDEAWEAADLEASVGSQPSNSHRRDGSPDVRQQGAPVPFRISRRLASGCRTPGCNRTTLDGLSRCTGCRVALYCGREHQHADRPAHKEACSAIKKANLAYEKAERELCDKKGDDVLRQELPRFWNTGASQPYMRARFALVESLLLVNTETAVGAALDHVLAMLQLSRRDTMGMRDVVPALFLRLRRDQQAYDFCKWWVTAGRERDYGWADKTSRYLDTQDADVFEDPRAFVRDATVSLSLAVSVTLVKLRLLMDLLALQRDRQIAAPKLPSEITDQGFVHCTSSIIQSQRRELEREEQTLNTTMLRKHVAQLFAAVRQSNAHFWPALLRPGSHLEARPVVHGLGDTGQMQVVLRANHQAWAETKGAMEAVEELLQS</sequence>